<comment type="caution">
    <text evidence="1">The sequence shown here is derived from an EMBL/GenBank/DDBJ whole genome shotgun (WGS) entry which is preliminary data.</text>
</comment>
<dbReference type="Proteomes" id="UP000790709">
    <property type="component" value="Unassembled WGS sequence"/>
</dbReference>
<accession>A0ACB8BRQ4</accession>
<reference evidence="1" key="1">
    <citation type="journal article" date="2021" name="New Phytol.">
        <title>Evolutionary innovations through gain and loss of genes in the ectomycorrhizal Boletales.</title>
        <authorList>
            <person name="Wu G."/>
            <person name="Miyauchi S."/>
            <person name="Morin E."/>
            <person name="Kuo A."/>
            <person name="Drula E."/>
            <person name="Varga T."/>
            <person name="Kohler A."/>
            <person name="Feng B."/>
            <person name="Cao Y."/>
            <person name="Lipzen A."/>
            <person name="Daum C."/>
            <person name="Hundley H."/>
            <person name="Pangilinan J."/>
            <person name="Johnson J."/>
            <person name="Barry K."/>
            <person name="LaButti K."/>
            <person name="Ng V."/>
            <person name="Ahrendt S."/>
            <person name="Min B."/>
            <person name="Choi I.G."/>
            <person name="Park H."/>
            <person name="Plett J.M."/>
            <person name="Magnuson J."/>
            <person name="Spatafora J.W."/>
            <person name="Nagy L.G."/>
            <person name="Henrissat B."/>
            <person name="Grigoriev I.V."/>
            <person name="Yang Z.L."/>
            <person name="Xu J."/>
            <person name="Martin F.M."/>
        </authorList>
    </citation>
    <scope>NUCLEOTIDE SEQUENCE</scope>
    <source>
        <strain evidence="1">KUC20120723A-06</strain>
    </source>
</reference>
<name>A0ACB8BRQ4_9AGAM</name>
<sequence>MSLPKGLRPNTPGTFTIDAKPYPFTFPLRNTGLLVIDMQRDFLLPTGFGEIEGGDLTAVQGCIAPTTTLLKLCRGVDMHVFHTREGHVPDLSDCPSSKLVRQAAAPGNTQHKLVIGDKGDMGRLLTRGEYGHDFLSELKPLRREVVIDKAGRGAFYNTDLLEKLKARAITHLIVAGVTTECCVASSIREANDRGFECCAIVEATAGYDPSFKEATLDMIHWSQGLFGFVSHLQPLVDALLPYQTNTPSVSEHASTSQTLPVWDGDLGLCALATGYRSGLSPVTAMNRVYDTIEAYQKVDPAVWIHLLPREIIIEAAEALVTRFPDRADLPPLFGVPFSVKDNIDVAEIPTTVACPSLTSIPAVSAVVCQKVLDQGGVFIGKVNMDQRATGATGCRSPYGIPRSVFSSDFISGGSSSGSAVSVGAKLVSFSICTDTGGSVRIPAALNGVVGFKPTRGTVSFQGITPACLSLDACSFIASTVEDVRKVWQVCEGYDPDDRYAKATPPVARHVNSIGPQAALFNFGVPPPDELAVCNPVYQEMFKDAVHILQSIGGQPVEINWEPFDKAGKLLYEGSFVCERLANLPDGWLDNNREHLLPVIAEIFDSAVKRNITAVDVYRDLQAQALYTRQAEAVFAPGPKGIDILVVPSTPTHCTVEEVLASPITTSWILGTFSHFGNILDLTGVAVPAGTYTADQLGQVGSASRTDGVVLEIARRFEGVVRSVSR</sequence>
<evidence type="ECO:0000313" key="1">
    <source>
        <dbReference type="EMBL" id="KAH7927583.1"/>
    </source>
</evidence>
<evidence type="ECO:0000313" key="2">
    <source>
        <dbReference type="Proteomes" id="UP000790709"/>
    </source>
</evidence>
<dbReference type="EMBL" id="MU266364">
    <property type="protein sequence ID" value="KAH7927583.1"/>
    <property type="molecule type" value="Genomic_DNA"/>
</dbReference>
<keyword evidence="2" id="KW-1185">Reference proteome</keyword>
<proteinExistence type="predicted"/>
<organism evidence="1 2">
    <name type="scientific">Leucogyrophana mollusca</name>
    <dbReference type="NCBI Taxonomy" id="85980"/>
    <lineage>
        <taxon>Eukaryota</taxon>
        <taxon>Fungi</taxon>
        <taxon>Dikarya</taxon>
        <taxon>Basidiomycota</taxon>
        <taxon>Agaricomycotina</taxon>
        <taxon>Agaricomycetes</taxon>
        <taxon>Agaricomycetidae</taxon>
        <taxon>Boletales</taxon>
        <taxon>Boletales incertae sedis</taxon>
        <taxon>Leucogyrophana</taxon>
    </lineage>
</organism>
<protein>
    <submittedName>
        <fullName evidence="1">Amidase signature enzyme</fullName>
    </submittedName>
</protein>
<gene>
    <name evidence="1" type="ORF">BV22DRAFT_266934</name>
</gene>